<evidence type="ECO:0000256" key="2">
    <source>
        <dbReference type="ARBA" id="ARBA00010617"/>
    </source>
</evidence>
<dbReference type="InterPro" id="IPR001128">
    <property type="entry name" value="Cyt_P450"/>
</dbReference>
<sequence length="343" mass="39287">MVEELKRRSEQGEVNMLEFYQEFTLDVICKIALGQKDVEMFKNPLIDLCRQVFSAPQSYMFTNTVIFMPFIKKPLLFLLGKLARYRKHPYVKLMRDVGLEVEQRKNAREAGASSSGDFIDIFLDAEVESNDLEESKVGHHHVSRKLLFDEIVSLCLVMLLGGFETTANSLSYLTHFLANHPEVQEKIYEEVQAIFPNETINYEDLSELKYTEAAIKESLRHYPLGSVGVTRECQKRTTIGGMQLEVGDNILTDTWSLHKDKTIWGEDAEEFRPERWLEDSSRPRVAFQGFGEGPRMCIGIRLAFMEEKTAIAHLLKNFRIKKSANTNPIKLVGTITVAPEKVN</sequence>
<evidence type="ECO:0000256" key="4">
    <source>
        <dbReference type="ARBA" id="ARBA00022723"/>
    </source>
</evidence>
<dbReference type="GO" id="GO:0016705">
    <property type="term" value="F:oxidoreductase activity, acting on paired donors, with incorporation or reduction of molecular oxygen"/>
    <property type="evidence" value="ECO:0007669"/>
    <property type="project" value="InterPro"/>
</dbReference>
<dbReference type="InterPro" id="IPR017972">
    <property type="entry name" value="Cyt_P450_CS"/>
</dbReference>
<dbReference type="Gene3D" id="1.10.630.10">
    <property type="entry name" value="Cytochrome P450"/>
    <property type="match status" value="1"/>
</dbReference>
<comment type="similarity">
    <text evidence="2 9">Belongs to the cytochrome P450 family.</text>
</comment>
<evidence type="ECO:0000313" key="11">
    <source>
        <dbReference type="Proteomes" id="UP001432322"/>
    </source>
</evidence>
<evidence type="ECO:0000256" key="8">
    <source>
        <dbReference type="PIRSR" id="PIRSR602401-1"/>
    </source>
</evidence>
<dbReference type="Pfam" id="PF00067">
    <property type="entry name" value="p450"/>
    <property type="match status" value="1"/>
</dbReference>
<evidence type="ECO:0000256" key="3">
    <source>
        <dbReference type="ARBA" id="ARBA00022617"/>
    </source>
</evidence>
<keyword evidence="3 8" id="KW-0349">Heme</keyword>
<protein>
    <recommendedName>
        <fullName evidence="12">Cytochrome P450</fullName>
    </recommendedName>
</protein>
<gene>
    <name evidence="10" type="ORF">PFISCL1PPCAC_9992</name>
</gene>
<dbReference type="Proteomes" id="UP001432322">
    <property type="component" value="Unassembled WGS sequence"/>
</dbReference>
<evidence type="ECO:0000313" key="10">
    <source>
        <dbReference type="EMBL" id="GMT18695.1"/>
    </source>
</evidence>
<dbReference type="PANTHER" id="PTHR24292">
    <property type="entry name" value="CYTOCHROME P450"/>
    <property type="match status" value="1"/>
</dbReference>
<comment type="caution">
    <text evidence="10">The sequence shown here is derived from an EMBL/GenBank/DDBJ whole genome shotgun (WGS) entry which is preliminary data.</text>
</comment>
<dbReference type="EMBL" id="BTSY01000003">
    <property type="protein sequence ID" value="GMT18695.1"/>
    <property type="molecule type" value="Genomic_DNA"/>
</dbReference>
<dbReference type="SUPFAM" id="SSF48264">
    <property type="entry name" value="Cytochrome P450"/>
    <property type="match status" value="1"/>
</dbReference>
<keyword evidence="5 9" id="KW-0560">Oxidoreductase</keyword>
<dbReference type="InterPro" id="IPR050476">
    <property type="entry name" value="Insect_CytP450_Detox"/>
</dbReference>
<evidence type="ECO:0000256" key="5">
    <source>
        <dbReference type="ARBA" id="ARBA00023002"/>
    </source>
</evidence>
<reference evidence="10" key="1">
    <citation type="submission" date="2023-10" db="EMBL/GenBank/DDBJ databases">
        <title>Genome assembly of Pristionchus species.</title>
        <authorList>
            <person name="Yoshida K."/>
            <person name="Sommer R.J."/>
        </authorList>
    </citation>
    <scope>NUCLEOTIDE SEQUENCE</scope>
    <source>
        <strain evidence="10">RS5133</strain>
    </source>
</reference>
<evidence type="ECO:0000256" key="7">
    <source>
        <dbReference type="ARBA" id="ARBA00023033"/>
    </source>
</evidence>
<dbReference type="PRINTS" id="PR00463">
    <property type="entry name" value="EP450I"/>
</dbReference>
<keyword evidence="7 9" id="KW-0503">Monooxygenase</keyword>
<keyword evidence="6 8" id="KW-0408">Iron</keyword>
<evidence type="ECO:0000256" key="1">
    <source>
        <dbReference type="ARBA" id="ARBA00001971"/>
    </source>
</evidence>
<dbReference type="InterPro" id="IPR036396">
    <property type="entry name" value="Cyt_P450_sf"/>
</dbReference>
<keyword evidence="11" id="KW-1185">Reference proteome</keyword>
<feature type="non-terminal residue" evidence="10">
    <location>
        <position position="343"/>
    </location>
</feature>
<evidence type="ECO:0000256" key="9">
    <source>
        <dbReference type="RuleBase" id="RU000461"/>
    </source>
</evidence>
<dbReference type="PANTHER" id="PTHR24292:SF102">
    <property type="entry name" value="CYTOCHROME P450 FAMILY-RELATED"/>
    <property type="match status" value="1"/>
</dbReference>
<evidence type="ECO:0000256" key="6">
    <source>
        <dbReference type="ARBA" id="ARBA00023004"/>
    </source>
</evidence>
<keyword evidence="4 8" id="KW-0479">Metal-binding</keyword>
<comment type="cofactor">
    <cofactor evidence="1 8">
        <name>heme</name>
        <dbReference type="ChEBI" id="CHEBI:30413"/>
    </cofactor>
</comment>
<dbReference type="AlphaFoldDB" id="A0AAV5VG87"/>
<accession>A0AAV5VG87</accession>
<dbReference type="PRINTS" id="PR00385">
    <property type="entry name" value="P450"/>
</dbReference>
<dbReference type="InterPro" id="IPR002401">
    <property type="entry name" value="Cyt_P450_E_grp-I"/>
</dbReference>
<dbReference type="GO" id="GO:0020037">
    <property type="term" value="F:heme binding"/>
    <property type="evidence" value="ECO:0007669"/>
    <property type="project" value="InterPro"/>
</dbReference>
<feature type="binding site" description="axial binding residue" evidence="8">
    <location>
        <position position="297"/>
    </location>
    <ligand>
        <name>heme</name>
        <dbReference type="ChEBI" id="CHEBI:30413"/>
    </ligand>
    <ligandPart>
        <name>Fe</name>
        <dbReference type="ChEBI" id="CHEBI:18248"/>
    </ligandPart>
</feature>
<dbReference type="PROSITE" id="PS00086">
    <property type="entry name" value="CYTOCHROME_P450"/>
    <property type="match status" value="1"/>
</dbReference>
<organism evidence="10 11">
    <name type="scientific">Pristionchus fissidentatus</name>
    <dbReference type="NCBI Taxonomy" id="1538716"/>
    <lineage>
        <taxon>Eukaryota</taxon>
        <taxon>Metazoa</taxon>
        <taxon>Ecdysozoa</taxon>
        <taxon>Nematoda</taxon>
        <taxon>Chromadorea</taxon>
        <taxon>Rhabditida</taxon>
        <taxon>Rhabditina</taxon>
        <taxon>Diplogasteromorpha</taxon>
        <taxon>Diplogasteroidea</taxon>
        <taxon>Neodiplogasteridae</taxon>
        <taxon>Pristionchus</taxon>
    </lineage>
</organism>
<dbReference type="GO" id="GO:0005506">
    <property type="term" value="F:iron ion binding"/>
    <property type="evidence" value="ECO:0007669"/>
    <property type="project" value="InterPro"/>
</dbReference>
<proteinExistence type="inferred from homology"/>
<name>A0AAV5VG87_9BILA</name>
<evidence type="ECO:0008006" key="12">
    <source>
        <dbReference type="Google" id="ProtNLM"/>
    </source>
</evidence>
<dbReference type="GO" id="GO:0004497">
    <property type="term" value="F:monooxygenase activity"/>
    <property type="evidence" value="ECO:0007669"/>
    <property type="project" value="UniProtKB-KW"/>
</dbReference>